<keyword evidence="3" id="KW-1185">Reference proteome</keyword>
<reference evidence="2 3" key="1">
    <citation type="submission" date="2020-08" db="EMBL/GenBank/DDBJ databases">
        <title>Sequencing the genomes of 1000 actinobacteria strains.</title>
        <authorList>
            <person name="Klenk H.-P."/>
        </authorList>
    </citation>
    <scope>NUCLEOTIDE SEQUENCE [LARGE SCALE GENOMIC DNA]</scope>
    <source>
        <strain evidence="2 3">DSM 45582</strain>
    </source>
</reference>
<organism evidence="2 3">
    <name type="scientific">Saccharopolyspora gloriosae</name>
    <dbReference type="NCBI Taxonomy" id="455344"/>
    <lineage>
        <taxon>Bacteria</taxon>
        <taxon>Bacillati</taxon>
        <taxon>Actinomycetota</taxon>
        <taxon>Actinomycetes</taxon>
        <taxon>Pseudonocardiales</taxon>
        <taxon>Pseudonocardiaceae</taxon>
        <taxon>Saccharopolyspora</taxon>
    </lineage>
</organism>
<dbReference type="InterPro" id="IPR004360">
    <property type="entry name" value="Glyas_Fos-R_dOase_dom"/>
</dbReference>
<evidence type="ECO:0000313" key="2">
    <source>
        <dbReference type="EMBL" id="MBB5067402.1"/>
    </source>
</evidence>
<name>A0A840NDV5_9PSEU</name>
<dbReference type="EMBL" id="JACHIV010000001">
    <property type="protein sequence ID" value="MBB5067402.1"/>
    <property type="molecule type" value="Genomic_DNA"/>
</dbReference>
<dbReference type="RefSeq" id="WP_184476908.1">
    <property type="nucleotide sequence ID" value="NZ_JACHIV010000001.1"/>
</dbReference>
<gene>
    <name evidence="2" type="ORF">BJ969_000490</name>
</gene>
<keyword evidence="2" id="KW-0456">Lyase</keyword>
<dbReference type="InterPro" id="IPR029068">
    <property type="entry name" value="Glyas_Bleomycin-R_OHBP_Dase"/>
</dbReference>
<proteinExistence type="predicted"/>
<dbReference type="Gene3D" id="3.10.180.10">
    <property type="entry name" value="2,3-Dihydroxybiphenyl 1,2-Dioxygenase, domain 1"/>
    <property type="match status" value="1"/>
</dbReference>
<evidence type="ECO:0000259" key="1">
    <source>
        <dbReference type="PROSITE" id="PS51819"/>
    </source>
</evidence>
<dbReference type="GO" id="GO:0016829">
    <property type="term" value="F:lyase activity"/>
    <property type="evidence" value="ECO:0007669"/>
    <property type="project" value="UniProtKB-KW"/>
</dbReference>
<sequence>MDLKRAVPILTVPELPTAVAAYQRVLGLDVLMDHGWIATLGSGGTAQFSLMTTDRTAPCNPVASLDVADVDSAHDEVVRQGFEVVHPLTDEEWGVRRFFFRDPGGNVINVLTHR</sequence>
<dbReference type="PROSITE" id="PS51819">
    <property type="entry name" value="VOC"/>
    <property type="match status" value="1"/>
</dbReference>
<dbReference type="SUPFAM" id="SSF54593">
    <property type="entry name" value="Glyoxalase/Bleomycin resistance protein/Dihydroxybiphenyl dioxygenase"/>
    <property type="match status" value="1"/>
</dbReference>
<comment type="caution">
    <text evidence="2">The sequence shown here is derived from an EMBL/GenBank/DDBJ whole genome shotgun (WGS) entry which is preliminary data.</text>
</comment>
<dbReference type="Pfam" id="PF00903">
    <property type="entry name" value="Glyoxalase"/>
    <property type="match status" value="1"/>
</dbReference>
<dbReference type="Proteomes" id="UP000580474">
    <property type="component" value="Unassembled WGS sequence"/>
</dbReference>
<protein>
    <submittedName>
        <fullName evidence="2">Putative enzyme related to lactoylglutathione lyase</fullName>
    </submittedName>
</protein>
<evidence type="ECO:0000313" key="3">
    <source>
        <dbReference type="Proteomes" id="UP000580474"/>
    </source>
</evidence>
<dbReference type="AlphaFoldDB" id="A0A840NDV5"/>
<dbReference type="InterPro" id="IPR037523">
    <property type="entry name" value="VOC_core"/>
</dbReference>
<feature type="domain" description="VOC" evidence="1">
    <location>
        <begin position="2"/>
        <end position="113"/>
    </location>
</feature>
<accession>A0A840NDV5</accession>